<dbReference type="EMBL" id="AP024418">
    <property type="protein sequence ID" value="BCR86538.1"/>
    <property type="molecule type" value="Genomic_DNA"/>
</dbReference>
<keyword evidence="1" id="KW-0472">Membrane</keyword>
<dbReference type="AlphaFoldDB" id="A0A7R7ZLJ9"/>
<feature type="transmembrane region" description="Helical" evidence="1">
    <location>
        <begin position="89"/>
        <end position="112"/>
    </location>
</feature>
<keyword evidence="1" id="KW-0812">Transmembrane</keyword>
<evidence type="ECO:0000313" key="3">
    <source>
        <dbReference type="Proteomes" id="UP000637239"/>
    </source>
</evidence>
<dbReference type="KEGG" id="ache:ACHE_30525A"/>
<dbReference type="GeneID" id="66980897"/>
<keyword evidence="3" id="KW-1185">Reference proteome</keyword>
<accession>A0A7R7ZLJ9</accession>
<reference evidence="2" key="1">
    <citation type="submission" date="2021-01" db="EMBL/GenBank/DDBJ databases">
        <authorList>
            <consortium name="Aspergillus chevalieri M1 genome sequencing consortium"/>
            <person name="Kazuki M."/>
            <person name="Futagami T."/>
        </authorList>
    </citation>
    <scope>NUCLEOTIDE SEQUENCE</scope>
    <source>
        <strain evidence="2">M1</strain>
    </source>
</reference>
<name>A0A7R7ZLJ9_ASPCH</name>
<dbReference type="Proteomes" id="UP000637239">
    <property type="component" value="Chromosome 3"/>
</dbReference>
<gene>
    <name evidence="2" type="ORF">ACHE_30525A</name>
</gene>
<evidence type="ECO:0000256" key="1">
    <source>
        <dbReference type="SAM" id="Phobius"/>
    </source>
</evidence>
<dbReference type="RefSeq" id="XP_043135060.1">
    <property type="nucleotide sequence ID" value="XM_043277152.1"/>
</dbReference>
<organism evidence="2 3">
    <name type="scientific">Aspergillus chevalieri</name>
    <name type="common">Eurotium chevalieri</name>
    <dbReference type="NCBI Taxonomy" id="182096"/>
    <lineage>
        <taxon>Eukaryota</taxon>
        <taxon>Fungi</taxon>
        <taxon>Dikarya</taxon>
        <taxon>Ascomycota</taxon>
        <taxon>Pezizomycotina</taxon>
        <taxon>Eurotiomycetes</taxon>
        <taxon>Eurotiomycetidae</taxon>
        <taxon>Eurotiales</taxon>
        <taxon>Aspergillaceae</taxon>
        <taxon>Aspergillus</taxon>
        <taxon>Aspergillus subgen. Aspergillus</taxon>
    </lineage>
</organism>
<proteinExistence type="predicted"/>
<evidence type="ECO:0000313" key="2">
    <source>
        <dbReference type="EMBL" id="BCR86538.1"/>
    </source>
</evidence>
<feature type="non-terminal residue" evidence="2">
    <location>
        <position position="1"/>
    </location>
</feature>
<protein>
    <submittedName>
        <fullName evidence="2">Uncharacterized protein</fullName>
    </submittedName>
</protein>
<reference evidence="2" key="2">
    <citation type="submission" date="2021-02" db="EMBL/GenBank/DDBJ databases">
        <title>Aspergillus chevalieri M1 genome sequence.</title>
        <authorList>
            <person name="Kadooka C."/>
            <person name="Mori K."/>
            <person name="Futagami T."/>
        </authorList>
    </citation>
    <scope>NUCLEOTIDE SEQUENCE</scope>
    <source>
        <strain evidence="2">M1</strain>
    </source>
</reference>
<sequence>MMSMGAKETFGSICRIGRNLLTSGKRKPISAVVTRLVPLSQTSSRSFKPAATRYVSYSGQDSIPFFCTGHSYHTLSKSQTAMAHLTREVIVFLIILGCIIFVFIGYGVYALATGLEHESDGYRNPSNEQAQYMREVRERNLGVFAFASRRA</sequence>
<keyword evidence="1" id="KW-1133">Transmembrane helix</keyword>